<dbReference type="FunFam" id="3.40.50.300:FF:000628">
    <property type="entry name" value="Endoribonuclease Dicer"/>
    <property type="match status" value="1"/>
</dbReference>
<dbReference type="InterPro" id="IPR000999">
    <property type="entry name" value="RNase_III_dom"/>
</dbReference>
<evidence type="ECO:0000256" key="1">
    <source>
        <dbReference type="ARBA" id="ARBA00001936"/>
    </source>
</evidence>
<keyword evidence="13" id="KW-0464">Manganese</keyword>
<dbReference type="InterPro" id="IPR014001">
    <property type="entry name" value="Helicase_ATP-bd"/>
</dbReference>
<accession>A0AAV6UBS0</accession>
<keyword evidence="12" id="KW-0943">RNA-mediated gene silencing</keyword>
<dbReference type="InterPro" id="IPR011545">
    <property type="entry name" value="DEAD/DEAH_box_helicase_dom"/>
</dbReference>
<dbReference type="SUPFAM" id="SSF69065">
    <property type="entry name" value="RNase III domain-like"/>
    <property type="match status" value="2"/>
</dbReference>
<gene>
    <name evidence="21" type="ORF">JTE90_016564</name>
</gene>
<dbReference type="PROSITE" id="PS50142">
    <property type="entry name" value="RNASE_3_2"/>
    <property type="match status" value="2"/>
</dbReference>
<dbReference type="Gene3D" id="2.170.260.10">
    <property type="entry name" value="paz domain"/>
    <property type="match status" value="1"/>
</dbReference>
<feature type="domain" description="Helicase ATP-binding" evidence="18">
    <location>
        <begin position="58"/>
        <end position="234"/>
    </location>
</feature>
<feature type="domain" description="DRBM" evidence="16">
    <location>
        <begin position="1557"/>
        <end position="1622"/>
    </location>
</feature>
<keyword evidence="3" id="KW-0540">Nuclease</keyword>
<dbReference type="InterPro" id="IPR003100">
    <property type="entry name" value="PAZ_dom"/>
</dbReference>
<dbReference type="Pfam" id="PF03368">
    <property type="entry name" value="Dicer_dimer"/>
    <property type="match status" value="1"/>
</dbReference>
<evidence type="ECO:0000256" key="6">
    <source>
        <dbReference type="ARBA" id="ARBA00022741"/>
    </source>
</evidence>
<dbReference type="CDD" id="cd18034">
    <property type="entry name" value="DEXHc_dicer"/>
    <property type="match status" value="1"/>
</dbReference>
<keyword evidence="5" id="KW-0677">Repeat</keyword>
<organism evidence="21 22">
    <name type="scientific">Oedothorax gibbosus</name>
    <dbReference type="NCBI Taxonomy" id="931172"/>
    <lineage>
        <taxon>Eukaryota</taxon>
        <taxon>Metazoa</taxon>
        <taxon>Ecdysozoa</taxon>
        <taxon>Arthropoda</taxon>
        <taxon>Chelicerata</taxon>
        <taxon>Arachnida</taxon>
        <taxon>Araneae</taxon>
        <taxon>Araneomorphae</taxon>
        <taxon>Entelegynae</taxon>
        <taxon>Araneoidea</taxon>
        <taxon>Linyphiidae</taxon>
        <taxon>Erigoninae</taxon>
        <taxon>Oedothorax</taxon>
    </lineage>
</organism>
<dbReference type="SMART" id="SM00535">
    <property type="entry name" value="RIBOc"/>
    <property type="match status" value="2"/>
</dbReference>
<evidence type="ECO:0000256" key="7">
    <source>
        <dbReference type="ARBA" id="ARBA00022801"/>
    </source>
</evidence>
<dbReference type="PROSITE" id="PS51192">
    <property type="entry name" value="HELICASE_ATP_BIND_1"/>
    <property type="match status" value="1"/>
</dbReference>
<feature type="domain" description="Dicer dsRNA-binding fold" evidence="20">
    <location>
        <begin position="629"/>
        <end position="725"/>
    </location>
</feature>
<protein>
    <recommendedName>
        <fullName evidence="23">Dicer-2</fullName>
    </recommendedName>
</protein>
<dbReference type="SUPFAM" id="SSF54768">
    <property type="entry name" value="dsRNA-binding domain-like"/>
    <property type="match status" value="1"/>
</dbReference>
<evidence type="ECO:0000313" key="21">
    <source>
        <dbReference type="EMBL" id="KAG8181476.1"/>
    </source>
</evidence>
<evidence type="ECO:0000256" key="9">
    <source>
        <dbReference type="ARBA" id="ARBA00022840"/>
    </source>
</evidence>
<dbReference type="SMART" id="SM00490">
    <property type="entry name" value="HELICc"/>
    <property type="match status" value="1"/>
</dbReference>
<feature type="domain" description="Helicase C-terminal" evidence="19">
    <location>
        <begin position="433"/>
        <end position="603"/>
    </location>
</feature>
<dbReference type="PANTHER" id="PTHR14950">
    <property type="entry name" value="DICER-RELATED"/>
    <property type="match status" value="1"/>
</dbReference>
<dbReference type="PROSITE" id="PS51327">
    <property type="entry name" value="DICER_DSRBF"/>
    <property type="match status" value="1"/>
</dbReference>
<dbReference type="InterPro" id="IPR027417">
    <property type="entry name" value="P-loop_NTPase"/>
</dbReference>
<dbReference type="InterPro" id="IPR038248">
    <property type="entry name" value="Dicer_dimer_sf"/>
</dbReference>
<keyword evidence="10" id="KW-0460">Magnesium</keyword>
<comment type="cofactor">
    <cofactor evidence="1">
        <name>Mn(2+)</name>
        <dbReference type="ChEBI" id="CHEBI:29035"/>
    </cofactor>
</comment>
<evidence type="ECO:0000256" key="3">
    <source>
        <dbReference type="ARBA" id="ARBA00022722"/>
    </source>
</evidence>
<evidence type="ECO:0000259" key="17">
    <source>
        <dbReference type="PROSITE" id="PS50142"/>
    </source>
</evidence>
<dbReference type="PROSITE" id="PS50137">
    <property type="entry name" value="DS_RBD"/>
    <property type="match status" value="1"/>
</dbReference>
<evidence type="ECO:0000256" key="15">
    <source>
        <dbReference type="PROSITE-ProRule" id="PRU00657"/>
    </source>
</evidence>
<evidence type="ECO:0000256" key="13">
    <source>
        <dbReference type="ARBA" id="ARBA00023211"/>
    </source>
</evidence>
<dbReference type="GO" id="GO:0004525">
    <property type="term" value="F:ribonuclease III activity"/>
    <property type="evidence" value="ECO:0007669"/>
    <property type="project" value="UniProtKB-EC"/>
</dbReference>
<dbReference type="Gene3D" id="3.30.160.380">
    <property type="entry name" value="Dicer dimerisation domain"/>
    <property type="match status" value="1"/>
</dbReference>
<dbReference type="GO" id="GO:0031054">
    <property type="term" value="P:pre-miRNA processing"/>
    <property type="evidence" value="ECO:0007669"/>
    <property type="project" value="InterPro"/>
</dbReference>
<reference evidence="21 22" key="1">
    <citation type="journal article" date="2022" name="Nat. Ecol. Evol.">
        <title>A masculinizing supergene underlies an exaggerated male reproductive morph in a spider.</title>
        <authorList>
            <person name="Hendrickx F."/>
            <person name="De Corte Z."/>
            <person name="Sonet G."/>
            <person name="Van Belleghem S.M."/>
            <person name="Kostlbacher S."/>
            <person name="Vangestel C."/>
        </authorList>
    </citation>
    <scope>NUCLEOTIDE SEQUENCE [LARGE SCALE GENOMIC DNA]</scope>
    <source>
        <strain evidence="21">W744_W776</strain>
    </source>
</reference>
<keyword evidence="7" id="KW-0378">Hydrolase</keyword>
<dbReference type="SMART" id="SM00949">
    <property type="entry name" value="PAZ"/>
    <property type="match status" value="1"/>
</dbReference>
<dbReference type="GO" id="GO:0003723">
    <property type="term" value="F:RNA binding"/>
    <property type="evidence" value="ECO:0007669"/>
    <property type="project" value="UniProtKB-UniRule"/>
</dbReference>
<dbReference type="Gene3D" id="3.40.50.300">
    <property type="entry name" value="P-loop containing nucleotide triphosphate hydrolases"/>
    <property type="match status" value="2"/>
</dbReference>
<evidence type="ECO:0000313" key="22">
    <source>
        <dbReference type="Proteomes" id="UP000827092"/>
    </source>
</evidence>
<evidence type="ECO:0000256" key="12">
    <source>
        <dbReference type="ARBA" id="ARBA00023158"/>
    </source>
</evidence>
<dbReference type="GO" id="GO:0005737">
    <property type="term" value="C:cytoplasm"/>
    <property type="evidence" value="ECO:0007669"/>
    <property type="project" value="TreeGrafter"/>
</dbReference>
<dbReference type="GO" id="GO:0004530">
    <property type="term" value="F:deoxyribonuclease I activity"/>
    <property type="evidence" value="ECO:0007669"/>
    <property type="project" value="TreeGrafter"/>
</dbReference>
<dbReference type="InterPro" id="IPR048512">
    <property type="entry name" value="Dicer_platform"/>
</dbReference>
<dbReference type="InterPro" id="IPR001650">
    <property type="entry name" value="Helicase_C-like"/>
</dbReference>
<evidence type="ECO:0000256" key="11">
    <source>
        <dbReference type="ARBA" id="ARBA00022884"/>
    </source>
</evidence>
<keyword evidence="8" id="KW-0347">Helicase</keyword>
<evidence type="ECO:0000256" key="4">
    <source>
        <dbReference type="ARBA" id="ARBA00022723"/>
    </source>
</evidence>
<dbReference type="GO" id="GO:0005524">
    <property type="term" value="F:ATP binding"/>
    <property type="evidence" value="ECO:0007669"/>
    <property type="project" value="UniProtKB-KW"/>
</dbReference>
<dbReference type="Pfam" id="PF00270">
    <property type="entry name" value="DEAD"/>
    <property type="match status" value="1"/>
</dbReference>
<keyword evidence="22" id="KW-1185">Reference proteome</keyword>
<dbReference type="GO" id="GO:0070578">
    <property type="term" value="C:RISC-loading complex"/>
    <property type="evidence" value="ECO:0007669"/>
    <property type="project" value="TreeGrafter"/>
</dbReference>
<comment type="cofactor">
    <cofactor evidence="2">
        <name>Mg(2+)</name>
        <dbReference type="ChEBI" id="CHEBI:18420"/>
    </cofactor>
</comment>
<dbReference type="GO" id="GO:0004386">
    <property type="term" value="F:helicase activity"/>
    <property type="evidence" value="ECO:0007669"/>
    <property type="project" value="UniProtKB-KW"/>
</dbReference>
<dbReference type="GO" id="GO:0046872">
    <property type="term" value="F:metal ion binding"/>
    <property type="evidence" value="ECO:0007669"/>
    <property type="project" value="UniProtKB-KW"/>
</dbReference>
<evidence type="ECO:0000259" key="19">
    <source>
        <dbReference type="PROSITE" id="PS51194"/>
    </source>
</evidence>
<dbReference type="Proteomes" id="UP000827092">
    <property type="component" value="Unassembled WGS sequence"/>
</dbReference>
<dbReference type="Gene3D" id="3.30.160.20">
    <property type="match status" value="1"/>
</dbReference>
<dbReference type="FunFam" id="1.10.1520.10:FF:000005">
    <property type="entry name" value="Putative endoribonuclease dicer"/>
    <property type="match status" value="1"/>
</dbReference>
<dbReference type="InterPro" id="IPR044441">
    <property type="entry name" value="DICER_DSRM"/>
</dbReference>
<evidence type="ECO:0000259" key="20">
    <source>
        <dbReference type="PROSITE" id="PS51327"/>
    </source>
</evidence>
<keyword evidence="11 15" id="KW-0694">RNA-binding</keyword>
<dbReference type="Pfam" id="PF20931">
    <property type="entry name" value="Dicer_platform"/>
    <property type="match status" value="1"/>
</dbReference>
<dbReference type="InterPro" id="IPR005034">
    <property type="entry name" value="Dicer_dimerisation"/>
</dbReference>
<dbReference type="Pfam" id="PF00271">
    <property type="entry name" value="Helicase_C"/>
    <property type="match status" value="1"/>
</dbReference>
<dbReference type="InterPro" id="IPR036389">
    <property type="entry name" value="RNase_III_sf"/>
</dbReference>
<evidence type="ECO:0000259" key="16">
    <source>
        <dbReference type="PROSITE" id="PS50137"/>
    </source>
</evidence>
<evidence type="ECO:0000256" key="10">
    <source>
        <dbReference type="ARBA" id="ARBA00022842"/>
    </source>
</evidence>
<feature type="domain" description="RNase III" evidence="17">
    <location>
        <begin position="1370"/>
        <end position="1529"/>
    </location>
</feature>
<dbReference type="Gene3D" id="1.10.1520.10">
    <property type="entry name" value="Ribonuclease III domain"/>
    <property type="match status" value="2"/>
</dbReference>
<dbReference type="GO" id="GO:0005634">
    <property type="term" value="C:nucleus"/>
    <property type="evidence" value="ECO:0007669"/>
    <property type="project" value="TreeGrafter"/>
</dbReference>
<evidence type="ECO:0000256" key="8">
    <source>
        <dbReference type="ARBA" id="ARBA00022806"/>
    </source>
</evidence>
<dbReference type="SUPFAM" id="SSF52540">
    <property type="entry name" value="P-loop containing nucleoside triphosphate hydrolases"/>
    <property type="match status" value="1"/>
</dbReference>
<name>A0AAV6UBS0_9ARAC</name>
<evidence type="ECO:0000256" key="5">
    <source>
        <dbReference type="ARBA" id="ARBA00022737"/>
    </source>
</evidence>
<dbReference type="PANTHER" id="PTHR14950:SF37">
    <property type="entry name" value="ENDORIBONUCLEASE DICER"/>
    <property type="match status" value="1"/>
</dbReference>
<dbReference type="EMBL" id="JAFNEN010000513">
    <property type="protein sequence ID" value="KAG8181476.1"/>
    <property type="molecule type" value="Genomic_DNA"/>
</dbReference>
<sequence length="1630" mass="188057">MIELKLIFQVNKLRISSVFIRSTSNMAEGGDRSSKRRKKDEDVNSSVAFTPREYQIEILEAARRTNTIACLGTGTGKTFIAVMLIREMAHEVRKPYLEGGKRVFFLVPTVPLVTQQAKTISDHTDLRVQGFYGDMDVDSWDKEEWENKFIENEVLVMTAEIFRIIMDHVFIQISSIQLLIIDECHRAQGSHPYREALRCFVDRKETPLIFGLSASLINGKCNPQELEKSLRSLEMTLQSTILTASDLFDLQRYGTDPRESIVLFRKYENSAKDLVRETQEMINKLELRKARNGGEPKRKFSYADRYLDEAVFFQKPVKSLKSLITLLESLGPWCACKAAEMYVVDLQSLLLKVLPKDTREQLIETNGFIEYFRDFCRVLTKDSGAFSFNDTPSKLQKLIAIFCAAKRYLLAQEEEKPTIMAVDFNEDPEKYIREKAKLEKCEGIPLCSIIFVQMRITAYVIREWLLEVKRTVPELDFLNPEFITGHGICDSSLSSMTEKIQRRKLKDFREKKSNVLVATQVLEEGMDIRQCNLVIRFDMPGDFRSYVQSKGRARAEDSLYVMLVEEGEQHTTFFKDLVDFKTIEKMLLAKCHGRSKPEEDDIAVHMSDTEIAPYMPKGPNGPRITMNAAISLINRYCTSLPTDMAYRPVPIWKIQVVDPDLDAKEYICQLRMPINSPLRKPTISEVMKRSRLAKMSAALKACKLLDEIGELNENLVPISCLVNQAIEDELGVIEEEDGNGAQPGTNRRRQVYDKGVPVFLKDAKPDSKTACYVHVLEMKLITPLPNSLNPRKRPLIDPANTTRKVALLTTKMLPPVNPFKIFTKCGKVLITVKTSKNIIRLDEEQIQNIEKFHRFIFLDALWLENDKSFLPGFAPASFYLVPVNQNKANEYEIEWSYINYTLKHTYNTQKRKSPLSADKTEFKEEVFTNAVVLRSYKINCWKNERPTFHHVVKVRYDLSPNTKLEGKDMTHKELLYEKYKVRVKNNTQPLVETVDYPSLQLWKPIYISPKESLNDEGKLSKTQQKRKDYKEYLIPEVCLLHPFNQDFFFQVNCIPTVLWRLNGLLLAEEIRQAVAREAHVGIADLPHSFEWPIFHLETSDKKLTKHLIYETREIREEDSCPLFPPQDIKKDSKGIITSFEVKQDLNKCTGPAPSLLLQALTVINAGDEFDLERLEMIGDSFLKYVMSVKTYIKYDNFDEGRLTKIRSRLIQNLHLYQKATKKNLGQYLTVTGFDSQKGWLPPCYFGEDKIDESSLIKKTKKQKNQPVEKEVEDPVNPKHVYYNKQVISDKCIADSVEALIGSYLLTCGYQGALRFMHWFGLRPLVEDDAKEEHFHPKEEHFERWPPAPPNPIVGEVEDIQERLDILTSGFDRFEKIINYKFKNKAYLLQAFTHPSFSYNDLTDCYQRLEFLGDAVLDYLITRQLYEDPRGHTPGKLTDLRSALVNNMYFASLAVKYKYNDFLKMLSPALFRLVQAFLETLEDSEGYKFFEKNGYYLAETECFELEEVEVPKALGDIFESVAGAIYLDSGMSLDKVWEVCFPMIRPAFEHLCQYVPISPVRELYELVQRDLNQKHLFGEPIIKGDRTYIEVFLSDGSKFQGVGPNKKIAKKSAAKRALAKIKSKEKMDTCA</sequence>
<evidence type="ECO:0008006" key="23">
    <source>
        <dbReference type="Google" id="ProtNLM"/>
    </source>
</evidence>
<dbReference type="InterPro" id="IPR014720">
    <property type="entry name" value="dsRBD_dom"/>
</dbReference>
<dbReference type="CDD" id="cd00593">
    <property type="entry name" value="RIBOc"/>
    <property type="match status" value="2"/>
</dbReference>
<evidence type="ECO:0000259" key="18">
    <source>
        <dbReference type="PROSITE" id="PS51192"/>
    </source>
</evidence>
<dbReference type="PROSITE" id="PS51194">
    <property type="entry name" value="HELICASE_CTER"/>
    <property type="match status" value="1"/>
</dbReference>
<dbReference type="SMART" id="SM00487">
    <property type="entry name" value="DEXDc"/>
    <property type="match status" value="1"/>
</dbReference>
<comment type="similarity">
    <text evidence="14 15">Belongs to the helicase family. Dicer subfamily.</text>
</comment>
<dbReference type="GO" id="GO:0030422">
    <property type="term" value="P:siRNA processing"/>
    <property type="evidence" value="ECO:0007669"/>
    <property type="project" value="InterPro"/>
</dbReference>
<proteinExistence type="inferred from homology"/>
<comment type="caution">
    <text evidence="21">The sequence shown here is derived from an EMBL/GenBank/DDBJ whole genome shotgun (WGS) entry which is preliminary data.</text>
</comment>
<dbReference type="PROSITE" id="PS00517">
    <property type="entry name" value="RNASE_3_1"/>
    <property type="match status" value="1"/>
</dbReference>
<keyword evidence="6" id="KW-0547">Nucleotide-binding</keyword>
<feature type="domain" description="RNase III" evidence="17">
    <location>
        <begin position="1136"/>
        <end position="1308"/>
    </location>
</feature>
<dbReference type="SMART" id="SM00358">
    <property type="entry name" value="DSRM"/>
    <property type="match status" value="1"/>
</dbReference>
<dbReference type="Pfam" id="PF00636">
    <property type="entry name" value="Ribonuclease_3"/>
    <property type="match status" value="2"/>
</dbReference>
<evidence type="ECO:0000256" key="2">
    <source>
        <dbReference type="ARBA" id="ARBA00001946"/>
    </source>
</evidence>
<dbReference type="GO" id="GO:0006309">
    <property type="term" value="P:apoptotic DNA fragmentation"/>
    <property type="evidence" value="ECO:0007669"/>
    <property type="project" value="TreeGrafter"/>
</dbReference>
<keyword evidence="4" id="KW-0479">Metal-binding</keyword>
<keyword evidence="9" id="KW-0067">ATP-binding</keyword>
<evidence type="ECO:0000256" key="14">
    <source>
        <dbReference type="ARBA" id="ARBA00035116"/>
    </source>
</evidence>
<dbReference type="Pfam" id="PF20932">
    <property type="entry name" value="Dicer_dsRBD"/>
    <property type="match status" value="1"/>
</dbReference>